<dbReference type="AlphaFoldDB" id="A0A402DN15"/>
<evidence type="ECO:0000256" key="3">
    <source>
        <dbReference type="ARBA" id="ARBA00022729"/>
    </source>
</evidence>
<keyword evidence="8" id="KW-1185">Reference proteome</keyword>
<evidence type="ECO:0000313" key="8">
    <source>
        <dbReference type="Proteomes" id="UP000289954"/>
    </source>
</evidence>
<dbReference type="SUPFAM" id="SSF53807">
    <property type="entry name" value="Helical backbone' metal receptor"/>
    <property type="match status" value="1"/>
</dbReference>
<evidence type="ECO:0000256" key="5">
    <source>
        <dbReference type="SAM" id="MobiDB-lite"/>
    </source>
</evidence>
<evidence type="ECO:0000256" key="4">
    <source>
        <dbReference type="RuleBase" id="RU003512"/>
    </source>
</evidence>
<dbReference type="InterPro" id="IPR006128">
    <property type="entry name" value="Lipoprotein_PsaA-like"/>
</dbReference>
<proteinExistence type="inferred from homology"/>
<evidence type="ECO:0000256" key="1">
    <source>
        <dbReference type="ARBA" id="ARBA00011028"/>
    </source>
</evidence>
<dbReference type="GO" id="GO:0030001">
    <property type="term" value="P:metal ion transport"/>
    <property type="evidence" value="ECO:0007669"/>
    <property type="project" value="InterPro"/>
</dbReference>
<comment type="caution">
    <text evidence="7">The sequence shown here is derived from an EMBL/GenBank/DDBJ whole genome shotgun (WGS) entry which is preliminary data.</text>
</comment>
<dbReference type="PROSITE" id="PS51257">
    <property type="entry name" value="PROKAR_LIPOPROTEIN"/>
    <property type="match status" value="1"/>
</dbReference>
<evidence type="ECO:0000256" key="2">
    <source>
        <dbReference type="ARBA" id="ARBA00022448"/>
    </source>
</evidence>
<feature type="region of interest" description="Disordered" evidence="5">
    <location>
        <begin position="125"/>
        <end position="156"/>
    </location>
</feature>
<organism evidence="7 8">
    <name type="scientific">Cellulomonas biazotea</name>
    <dbReference type="NCBI Taxonomy" id="1709"/>
    <lineage>
        <taxon>Bacteria</taxon>
        <taxon>Bacillati</taxon>
        <taxon>Actinomycetota</taxon>
        <taxon>Actinomycetes</taxon>
        <taxon>Micrococcales</taxon>
        <taxon>Cellulomonadaceae</taxon>
        <taxon>Cellulomonas</taxon>
    </lineage>
</organism>
<keyword evidence="2 4" id="KW-0813">Transport</keyword>
<dbReference type="PANTHER" id="PTHR42953:SF3">
    <property type="entry name" value="HIGH-AFFINITY ZINC UPTAKE SYSTEM PROTEIN ZNUA"/>
    <property type="match status" value="1"/>
</dbReference>
<gene>
    <name evidence="7" type="ORF">CBZ_05340</name>
</gene>
<dbReference type="OrthoDB" id="9810636at2"/>
<feature type="chain" id="PRO_5019355021" evidence="6">
    <location>
        <begin position="30"/>
        <end position="320"/>
    </location>
</feature>
<protein>
    <submittedName>
        <fullName evidence="7">Zinc ABC transporter substrate-binding protein</fullName>
    </submittedName>
</protein>
<dbReference type="Proteomes" id="UP000289954">
    <property type="component" value="Unassembled WGS sequence"/>
</dbReference>
<dbReference type="InterPro" id="IPR050492">
    <property type="entry name" value="Bact_metal-bind_prot9"/>
</dbReference>
<evidence type="ECO:0000313" key="7">
    <source>
        <dbReference type="EMBL" id="GCE75478.1"/>
    </source>
</evidence>
<dbReference type="GO" id="GO:0046872">
    <property type="term" value="F:metal ion binding"/>
    <property type="evidence" value="ECO:0007669"/>
    <property type="project" value="InterPro"/>
</dbReference>
<keyword evidence="3 6" id="KW-0732">Signal</keyword>
<sequence length="320" mass="33586">MLFARPRRPLLLAPALALPVLLAGCGATASGTSGDDGTVQVLASFYPLQMVAQEVGGDRVQVESLTPPGAEPHDVELSPAQVAHVADADLVVYLSGFQAAVDDAVAQTEPSDVLDAADVTTLISGEGDEHDHADDEHAEDEHAEEEHDHGSLDPHFWLDPSRMPAVADAVAEHLTALDPDGADEFAANAAALSERFTALDEAYRTGLAECGIRTFVTSHTAFGYLADRYDLEEVGISGIDPEAEPSPARLAEVSDVVRDEGVTTIFFETLVSPKVAETLAADLGVGTAVLDPIEGVTDDADYFSIAEANLDALRVALSCS</sequence>
<dbReference type="Gene3D" id="3.40.50.1980">
    <property type="entry name" value="Nitrogenase molybdenum iron protein domain"/>
    <property type="match status" value="2"/>
</dbReference>
<name>A0A402DN15_9CELL</name>
<dbReference type="PRINTS" id="PR00690">
    <property type="entry name" value="ADHESNFAMILY"/>
</dbReference>
<dbReference type="GO" id="GO:0007155">
    <property type="term" value="P:cell adhesion"/>
    <property type="evidence" value="ECO:0007669"/>
    <property type="project" value="InterPro"/>
</dbReference>
<comment type="similarity">
    <text evidence="1 4">Belongs to the bacterial solute-binding protein 9 family.</text>
</comment>
<reference evidence="7 8" key="1">
    <citation type="submission" date="2019-01" db="EMBL/GenBank/DDBJ databases">
        <title>Draft genome sequence of Cellulomonas takizawaensis strain TKZ-21.</title>
        <authorList>
            <person name="Yamamura H."/>
            <person name="Hayashi T."/>
            <person name="Hamada M."/>
            <person name="Serisawa Y."/>
            <person name="Matsuyama K."/>
            <person name="Nakagawa Y."/>
            <person name="Otoguro M."/>
            <person name="Yanagida F."/>
            <person name="Hayakawa M."/>
        </authorList>
    </citation>
    <scope>NUCLEOTIDE SEQUENCE [LARGE SCALE GENOMIC DNA]</scope>
    <source>
        <strain evidence="7 8">NBRC12680</strain>
    </source>
</reference>
<accession>A0A402DN15</accession>
<feature type="signal peptide" evidence="6">
    <location>
        <begin position="1"/>
        <end position="29"/>
    </location>
</feature>
<evidence type="ECO:0000256" key="6">
    <source>
        <dbReference type="SAM" id="SignalP"/>
    </source>
</evidence>
<dbReference type="Pfam" id="PF01297">
    <property type="entry name" value="ZnuA"/>
    <property type="match status" value="1"/>
</dbReference>
<dbReference type="EMBL" id="BIMR01000026">
    <property type="protein sequence ID" value="GCE75478.1"/>
    <property type="molecule type" value="Genomic_DNA"/>
</dbReference>
<dbReference type="PANTHER" id="PTHR42953">
    <property type="entry name" value="HIGH-AFFINITY ZINC UPTAKE SYSTEM PROTEIN ZNUA-RELATED"/>
    <property type="match status" value="1"/>
</dbReference>
<dbReference type="RefSeq" id="WP_130780081.1">
    <property type="nucleotide sequence ID" value="NZ_BIMR01000026.1"/>
</dbReference>
<dbReference type="InterPro" id="IPR006127">
    <property type="entry name" value="ZnuA-like"/>
</dbReference>